<name>A0ABT9PFA0_9ACTO</name>
<reference evidence="1 2" key="1">
    <citation type="submission" date="2023-07" db="EMBL/GenBank/DDBJ databases">
        <title>Sequencing the genomes of 1000 actinobacteria strains.</title>
        <authorList>
            <person name="Klenk H.-P."/>
        </authorList>
    </citation>
    <scope>NUCLEOTIDE SEQUENCE [LARGE SCALE GENOMIC DNA]</scope>
    <source>
        <strain evidence="1 2">DSM 19515</strain>
    </source>
</reference>
<proteinExistence type="predicted"/>
<evidence type="ECO:0000313" key="1">
    <source>
        <dbReference type="EMBL" id="MDP9831384.1"/>
    </source>
</evidence>
<dbReference type="Proteomes" id="UP001230145">
    <property type="component" value="Unassembled WGS sequence"/>
</dbReference>
<gene>
    <name evidence="1" type="ORF">J2S45_000063</name>
</gene>
<dbReference type="EMBL" id="JAUSQL010000001">
    <property type="protein sequence ID" value="MDP9831384.1"/>
    <property type="molecule type" value="Genomic_DNA"/>
</dbReference>
<accession>A0ABT9PFA0</accession>
<protein>
    <submittedName>
        <fullName evidence="1">Uncharacterized protein</fullName>
    </submittedName>
</protein>
<sequence length="80" mass="8961">MRKFTAQTCEHHWIPLKVDEEPSINLFSGHRVGYPVDTNGSGVSVIEGADELTTSNTSFKMLLCPRMNKIMTNIWPGLVL</sequence>
<keyword evidence="2" id="KW-1185">Reference proteome</keyword>
<comment type="caution">
    <text evidence="1">The sequence shown here is derived from an EMBL/GenBank/DDBJ whole genome shotgun (WGS) entry which is preliminary data.</text>
</comment>
<evidence type="ECO:0000313" key="2">
    <source>
        <dbReference type="Proteomes" id="UP001230145"/>
    </source>
</evidence>
<organism evidence="1 2">
    <name type="scientific">Trueperella abortisuis</name>
    <dbReference type="NCBI Taxonomy" id="445930"/>
    <lineage>
        <taxon>Bacteria</taxon>
        <taxon>Bacillati</taxon>
        <taxon>Actinomycetota</taxon>
        <taxon>Actinomycetes</taxon>
        <taxon>Actinomycetales</taxon>
        <taxon>Actinomycetaceae</taxon>
        <taxon>Trueperella</taxon>
    </lineage>
</organism>